<dbReference type="RefSeq" id="WP_189354775.1">
    <property type="nucleotide sequence ID" value="NZ_BMYP01000059.1"/>
</dbReference>
<organism evidence="2 3">
    <name type="scientific">Vogesella fluminis</name>
    <dbReference type="NCBI Taxonomy" id="1069161"/>
    <lineage>
        <taxon>Bacteria</taxon>
        <taxon>Pseudomonadati</taxon>
        <taxon>Pseudomonadota</taxon>
        <taxon>Betaproteobacteria</taxon>
        <taxon>Neisseriales</taxon>
        <taxon>Chromobacteriaceae</taxon>
        <taxon>Vogesella</taxon>
    </lineage>
</organism>
<proteinExistence type="predicted"/>
<keyword evidence="3" id="KW-1185">Reference proteome</keyword>
<feature type="chain" id="PRO_5046536700" evidence="1">
    <location>
        <begin position="20"/>
        <end position="290"/>
    </location>
</feature>
<keyword evidence="1" id="KW-0732">Signal</keyword>
<accession>A0ABQ3HCB6</accession>
<evidence type="ECO:0000313" key="3">
    <source>
        <dbReference type="Proteomes" id="UP000662678"/>
    </source>
</evidence>
<sequence length="290" mass="30935">MKRYIVGLVLGLAAHVAVADAVVSDAAQGAVVAVGEAAPLPAGVITEQHPLKKAYVEKAGTGALLFRPSENMPEIVHEDMLRGAAENGKTPEMVSQFIGYLPKLTVLPCAKGCEGADYEAAVKSFLKGYQGNGKHFKERGEMKVQVRWFHHRPWYLRHVPYGEDIFGVSFIMEGKLVSLGRSSGIGIGVTTKNLASPLGARLAAELAFTAGLGLKPTFLREMEEGTVRKVAVAMGEFDSAVTSALGSENVRSRIEPVPAGDEYKALLPAVDGILPGEIAPISAVRYYFGL</sequence>
<gene>
    <name evidence="2" type="ORF">GCM10011419_28380</name>
</gene>
<feature type="signal peptide" evidence="1">
    <location>
        <begin position="1"/>
        <end position="19"/>
    </location>
</feature>
<protein>
    <submittedName>
        <fullName evidence="2">Uncharacterized protein</fullName>
    </submittedName>
</protein>
<evidence type="ECO:0000256" key="1">
    <source>
        <dbReference type="SAM" id="SignalP"/>
    </source>
</evidence>
<name>A0ABQ3HCB6_9NEIS</name>
<comment type="caution">
    <text evidence="2">The sequence shown here is derived from an EMBL/GenBank/DDBJ whole genome shotgun (WGS) entry which is preliminary data.</text>
</comment>
<dbReference type="EMBL" id="BMYP01000059">
    <property type="protein sequence ID" value="GHD81800.1"/>
    <property type="molecule type" value="Genomic_DNA"/>
</dbReference>
<evidence type="ECO:0000313" key="2">
    <source>
        <dbReference type="EMBL" id="GHD81800.1"/>
    </source>
</evidence>
<dbReference type="Proteomes" id="UP000662678">
    <property type="component" value="Unassembled WGS sequence"/>
</dbReference>
<reference evidence="3" key="1">
    <citation type="journal article" date="2019" name="Int. J. Syst. Evol. Microbiol.">
        <title>The Global Catalogue of Microorganisms (GCM) 10K type strain sequencing project: providing services to taxonomists for standard genome sequencing and annotation.</title>
        <authorList>
            <consortium name="The Broad Institute Genomics Platform"/>
            <consortium name="The Broad Institute Genome Sequencing Center for Infectious Disease"/>
            <person name="Wu L."/>
            <person name="Ma J."/>
        </authorList>
    </citation>
    <scope>NUCLEOTIDE SEQUENCE [LARGE SCALE GENOMIC DNA]</scope>
    <source>
        <strain evidence="3">KCTC 23713</strain>
    </source>
</reference>